<dbReference type="InterPro" id="IPR030395">
    <property type="entry name" value="GP_PDE_dom"/>
</dbReference>
<dbReference type="PROSITE" id="PS51704">
    <property type="entry name" value="GP_PDE"/>
    <property type="match status" value="1"/>
</dbReference>
<comment type="caution">
    <text evidence="2">The sequence shown here is derived from an EMBL/GenBank/DDBJ whole genome shotgun (WGS) entry which is preliminary data.</text>
</comment>
<dbReference type="PANTHER" id="PTHR46211">
    <property type="entry name" value="GLYCEROPHOSPHORYL DIESTER PHOSPHODIESTERASE"/>
    <property type="match status" value="1"/>
</dbReference>
<dbReference type="PANTHER" id="PTHR46211:SF1">
    <property type="entry name" value="GLYCEROPHOSPHODIESTER PHOSPHODIESTERASE, CYTOPLASMIC"/>
    <property type="match status" value="1"/>
</dbReference>
<dbReference type="RefSeq" id="WP_188988501.1">
    <property type="nucleotide sequence ID" value="NZ_BMHP01000001.1"/>
</dbReference>
<dbReference type="Pfam" id="PF03009">
    <property type="entry name" value="GDPD"/>
    <property type="match status" value="1"/>
</dbReference>
<evidence type="ECO:0000259" key="1">
    <source>
        <dbReference type="PROSITE" id="PS51704"/>
    </source>
</evidence>
<sequence length="237" mass="27007">MKEVRYVAHRGFSMKAPENTIPAFELAGDSGFWGIECDTYCTVDGAWIVHHDRTVDRMTNGSGKVKDLTYAQTQELTIVSGHNISDYPGLRMPLLEETLAVCKRFGMFAFVEIEEYHRDADLQALVEIVERSGMIERCRFICFNAEDLRKVRKLHKSIPLGFLTSECPTESDLDIVQSLAPAFLDYYHEKTTAEDIRRCHKAGIEVSVWTVNTHELAQPFILAEVDYITTDTVLHQK</sequence>
<dbReference type="Gene3D" id="3.20.20.190">
    <property type="entry name" value="Phosphatidylinositol (PI) phosphodiesterase"/>
    <property type="match status" value="1"/>
</dbReference>
<feature type="domain" description="GP-PDE" evidence="1">
    <location>
        <begin position="4"/>
        <end position="237"/>
    </location>
</feature>
<dbReference type="EMBL" id="BMHP01000001">
    <property type="protein sequence ID" value="GGD49166.1"/>
    <property type="molecule type" value="Genomic_DNA"/>
</dbReference>
<organism evidence="2 3">
    <name type="scientific">Paenibacillus nasutitermitis</name>
    <dbReference type="NCBI Taxonomy" id="1652958"/>
    <lineage>
        <taxon>Bacteria</taxon>
        <taxon>Bacillati</taxon>
        <taxon>Bacillota</taxon>
        <taxon>Bacilli</taxon>
        <taxon>Bacillales</taxon>
        <taxon>Paenibacillaceae</taxon>
        <taxon>Paenibacillus</taxon>
    </lineage>
</organism>
<keyword evidence="3" id="KW-1185">Reference proteome</keyword>
<dbReference type="GO" id="GO:0006629">
    <property type="term" value="P:lipid metabolic process"/>
    <property type="evidence" value="ECO:0007669"/>
    <property type="project" value="InterPro"/>
</dbReference>
<reference evidence="2" key="1">
    <citation type="journal article" date="2014" name="Int. J. Syst. Evol. Microbiol.">
        <title>Complete genome sequence of Corynebacterium casei LMG S-19264T (=DSM 44701T), isolated from a smear-ripened cheese.</title>
        <authorList>
            <consortium name="US DOE Joint Genome Institute (JGI-PGF)"/>
            <person name="Walter F."/>
            <person name="Albersmeier A."/>
            <person name="Kalinowski J."/>
            <person name="Ruckert C."/>
        </authorList>
    </citation>
    <scope>NUCLEOTIDE SEQUENCE</scope>
    <source>
        <strain evidence="2">CGMCC 1.15178</strain>
    </source>
</reference>
<dbReference type="InterPro" id="IPR017946">
    <property type="entry name" value="PLC-like_Pdiesterase_TIM-brl"/>
</dbReference>
<dbReference type="AlphaFoldDB" id="A0A916YJR7"/>
<evidence type="ECO:0000313" key="3">
    <source>
        <dbReference type="Proteomes" id="UP000612456"/>
    </source>
</evidence>
<proteinExistence type="predicted"/>
<reference evidence="2" key="2">
    <citation type="submission" date="2020-09" db="EMBL/GenBank/DDBJ databases">
        <authorList>
            <person name="Sun Q."/>
            <person name="Zhou Y."/>
        </authorList>
    </citation>
    <scope>NUCLEOTIDE SEQUENCE</scope>
    <source>
        <strain evidence="2">CGMCC 1.15178</strain>
    </source>
</reference>
<dbReference type="Proteomes" id="UP000612456">
    <property type="component" value="Unassembled WGS sequence"/>
</dbReference>
<gene>
    <name evidence="2" type="primary">glpQ</name>
    <name evidence="2" type="ORF">GCM10010911_03380</name>
</gene>
<evidence type="ECO:0000313" key="2">
    <source>
        <dbReference type="EMBL" id="GGD49166.1"/>
    </source>
</evidence>
<protein>
    <submittedName>
        <fullName evidence="2">Glycerophosphoryl diester phosphodiesterase</fullName>
    </submittedName>
</protein>
<dbReference type="GO" id="GO:0008081">
    <property type="term" value="F:phosphoric diester hydrolase activity"/>
    <property type="evidence" value="ECO:0007669"/>
    <property type="project" value="InterPro"/>
</dbReference>
<dbReference type="SUPFAM" id="SSF51695">
    <property type="entry name" value="PLC-like phosphodiesterases"/>
    <property type="match status" value="1"/>
</dbReference>
<accession>A0A916YJR7</accession>
<name>A0A916YJR7_9BACL</name>